<dbReference type="PROSITE" id="PS51898">
    <property type="entry name" value="TYR_RECOMBINASE"/>
    <property type="match status" value="1"/>
</dbReference>
<dbReference type="PANTHER" id="PTHR30349:SF64">
    <property type="entry name" value="PROPHAGE INTEGRASE INTD-RELATED"/>
    <property type="match status" value="1"/>
</dbReference>
<comment type="caution">
    <text evidence="8">The sequence shown here is derived from an EMBL/GenBank/DDBJ whole genome shotgun (WGS) entry which is preliminary data.</text>
</comment>
<proteinExistence type="inferred from homology"/>
<dbReference type="InterPro" id="IPR010998">
    <property type="entry name" value="Integrase_recombinase_N"/>
</dbReference>
<dbReference type="RefSeq" id="WP_127452285.1">
    <property type="nucleotide sequence ID" value="NZ_JAROBY010000008.1"/>
</dbReference>
<evidence type="ECO:0000313" key="9">
    <source>
        <dbReference type="Proteomes" id="UP001355653"/>
    </source>
</evidence>
<dbReference type="EMBL" id="JAROBY010000008">
    <property type="protein sequence ID" value="MEB4793169.1"/>
    <property type="molecule type" value="Genomic_DNA"/>
</dbReference>
<accession>A0ABU6D612</accession>
<gene>
    <name evidence="8" type="ORF">P5G65_04625</name>
</gene>
<comment type="similarity">
    <text evidence="1">Belongs to the 'phage' integrase family.</text>
</comment>
<keyword evidence="9" id="KW-1185">Reference proteome</keyword>
<dbReference type="PANTHER" id="PTHR30349">
    <property type="entry name" value="PHAGE INTEGRASE-RELATED"/>
    <property type="match status" value="1"/>
</dbReference>
<dbReference type="Gene3D" id="1.10.443.10">
    <property type="entry name" value="Intergrase catalytic core"/>
    <property type="match status" value="1"/>
</dbReference>
<dbReference type="Pfam" id="PF00589">
    <property type="entry name" value="Phage_integrase"/>
    <property type="match status" value="1"/>
</dbReference>
<dbReference type="InterPro" id="IPR002104">
    <property type="entry name" value="Integrase_catalytic"/>
</dbReference>
<dbReference type="Gene3D" id="1.10.150.130">
    <property type="match status" value="1"/>
</dbReference>
<organism evidence="8 9">
    <name type="scientific">Paenibacillus chondroitinus</name>
    <dbReference type="NCBI Taxonomy" id="59842"/>
    <lineage>
        <taxon>Bacteria</taxon>
        <taxon>Bacillati</taxon>
        <taxon>Bacillota</taxon>
        <taxon>Bacilli</taxon>
        <taxon>Bacillales</taxon>
        <taxon>Paenibacillaceae</taxon>
        <taxon>Paenibacillus</taxon>
    </lineage>
</organism>
<evidence type="ECO:0000256" key="2">
    <source>
        <dbReference type="ARBA" id="ARBA00022908"/>
    </source>
</evidence>
<feature type="domain" description="Core-binding (CB)" evidence="7">
    <location>
        <begin position="72"/>
        <end position="164"/>
    </location>
</feature>
<evidence type="ECO:0000313" key="8">
    <source>
        <dbReference type="EMBL" id="MEB4793169.1"/>
    </source>
</evidence>
<evidence type="ECO:0000259" key="7">
    <source>
        <dbReference type="PROSITE" id="PS51900"/>
    </source>
</evidence>
<keyword evidence="2" id="KW-0229">DNA integration</keyword>
<keyword evidence="4" id="KW-0233">DNA recombination</keyword>
<dbReference type="InterPro" id="IPR004107">
    <property type="entry name" value="Integrase_SAM-like_N"/>
</dbReference>
<dbReference type="PROSITE" id="PS51900">
    <property type="entry name" value="CB"/>
    <property type="match status" value="1"/>
</dbReference>
<dbReference type="Pfam" id="PF14659">
    <property type="entry name" value="Phage_int_SAM_3"/>
    <property type="match status" value="1"/>
</dbReference>
<sequence>MASIQKSGKNSWRLQVDLGYDVNGKRLYKRKTVSVEDADRMKKLELKRFLDSELSKFKIEVEVGEYISPDKMKFDQFAKEWESKFVMKQLEQTSQENYVSIMNNRLIPHFGHMRVDQIQTFHIMNFVESLDQPGARLDGSGKPLSSSSKVYIYRVLRSVFMRAMDWKVIKSTPMTGVAKPKEVKVECEAYDEKETMFIFEALQNERPDFRMIATLALTTGLRRGELLALEWHHVNLEAGTVEVKQSLPRFKDGAPLIKVPKNNSSFRKVALPASVISEFEEFYDYKKAAKEDVIDRWQGKDRSFVFCSTFGNAYSQNWPTKQWHYFHAKLKGAIKYIRFHDLRHTSATLLINQGVHAKVISERLGHSNIGTTMNVYGHVLRAADHTAANKLDFLFDSRKNKVNKGQV</sequence>
<evidence type="ECO:0000256" key="5">
    <source>
        <dbReference type="PROSITE-ProRule" id="PRU01248"/>
    </source>
</evidence>
<dbReference type="InterPro" id="IPR013762">
    <property type="entry name" value="Integrase-like_cat_sf"/>
</dbReference>
<protein>
    <submittedName>
        <fullName evidence="8">Site-specific integrase</fullName>
    </submittedName>
</protein>
<dbReference type="Proteomes" id="UP001355653">
    <property type="component" value="Unassembled WGS sequence"/>
</dbReference>
<evidence type="ECO:0000256" key="3">
    <source>
        <dbReference type="ARBA" id="ARBA00023125"/>
    </source>
</evidence>
<name>A0ABU6D612_9BACL</name>
<dbReference type="CDD" id="cd01189">
    <property type="entry name" value="INT_ICEBs1_C_like"/>
    <property type="match status" value="1"/>
</dbReference>
<feature type="domain" description="Tyr recombinase" evidence="6">
    <location>
        <begin position="178"/>
        <end position="391"/>
    </location>
</feature>
<dbReference type="InterPro" id="IPR050090">
    <property type="entry name" value="Tyrosine_recombinase_XerCD"/>
</dbReference>
<evidence type="ECO:0000256" key="1">
    <source>
        <dbReference type="ARBA" id="ARBA00008857"/>
    </source>
</evidence>
<keyword evidence="3 5" id="KW-0238">DNA-binding</keyword>
<evidence type="ECO:0000256" key="4">
    <source>
        <dbReference type="ARBA" id="ARBA00023172"/>
    </source>
</evidence>
<dbReference type="InterPro" id="IPR044068">
    <property type="entry name" value="CB"/>
</dbReference>
<dbReference type="SUPFAM" id="SSF56349">
    <property type="entry name" value="DNA breaking-rejoining enzymes"/>
    <property type="match status" value="1"/>
</dbReference>
<evidence type="ECO:0000259" key="6">
    <source>
        <dbReference type="PROSITE" id="PS51898"/>
    </source>
</evidence>
<reference evidence="8 9" key="1">
    <citation type="submission" date="2023-03" db="EMBL/GenBank/DDBJ databases">
        <title>Bacillus Genome Sequencing.</title>
        <authorList>
            <person name="Dunlap C."/>
        </authorList>
    </citation>
    <scope>NUCLEOTIDE SEQUENCE [LARGE SCALE GENOMIC DNA]</scope>
    <source>
        <strain evidence="8 9">NRS-1351</strain>
    </source>
</reference>
<dbReference type="InterPro" id="IPR011010">
    <property type="entry name" value="DNA_brk_join_enz"/>
</dbReference>